<keyword evidence="4 7" id="KW-0347">Helicase</keyword>
<dbReference type="CDD" id="cd18787">
    <property type="entry name" value="SF2_C_DEAD"/>
    <property type="match status" value="1"/>
</dbReference>
<feature type="region of interest" description="Disordered" evidence="8">
    <location>
        <begin position="443"/>
        <end position="483"/>
    </location>
</feature>
<evidence type="ECO:0000256" key="6">
    <source>
        <dbReference type="PROSITE-ProRule" id="PRU00552"/>
    </source>
</evidence>
<organism evidence="12 13">
    <name type="scientific">Fasciola hepatica</name>
    <name type="common">Liver fluke</name>
    <dbReference type="NCBI Taxonomy" id="6192"/>
    <lineage>
        <taxon>Eukaryota</taxon>
        <taxon>Metazoa</taxon>
        <taxon>Spiralia</taxon>
        <taxon>Lophotrochozoa</taxon>
        <taxon>Platyhelminthes</taxon>
        <taxon>Trematoda</taxon>
        <taxon>Digenea</taxon>
        <taxon>Plagiorchiida</taxon>
        <taxon>Echinostomata</taxon>
        <taxon>Echinostomatoidea</taxon>
        <taxon>Fasciolidae</taxon>
        <taxon>Fasciola</taxon>
    </lineage>
</organism>
<dbReference type="PROSITE" id="PS00039">
    <property type="entry name" value="DEAD_ATP_HELICASE"/>
    <property type="match status" value="1"/>
</dbReference>
<keyword evidence="13" id="KW-1185">Reference proteome</keyword>
<dbReference type="EMBL" id="JXXN02000253">
    <property type="protein sequence ID" value="THD28038.1"/>
    <property type="molecule type" value="Genomic_DNA"/>
</dbReference>
<dbReference type="InterPro" id="IPR001650">
    <property type="entry name" value="Helicase_C-like"/>
</dbReference>
<evidence type="ECO:0000313" key="12">
    <source>
        <dbReference type="EMBL" id="THD28038.1"/>
    </source>
</evidence>
<gene>
    <name evidence="12" type="ORF">D915_001173</name>
</gene>
<keyword evidence="5 7" id="KW-0067">ATP-binding</keyword>
<dbReference type="GO" id="GO:0003676">
    <property type="term" value="F:nucleic acid binding"/>
    <property type="evidence" value="ECO:0007669"/>
    <property type="project" value="InterPro"/>
</dbReference>
<feature type="compositionally biased region" description="Basic residues" evidence="8">
    <location>
        <begin position="574"/>
        <end position="598"/>
    </location>
</feature>
<evidence type="ECO:0000256" key="1">
    <source>
        <dbReference type="ARBA" id="ARBA00012552"/>
    </source>
</evidence>
<dbReference type="SMART" id="SM00490">
    <property type="entry name" value="HELICc"/>
    <property type="match status" value="1"/>
</dbReference>
<dbReference type="InterPro" id="IPR014001">
    <property type="entry name" value="Helicase_ATP-bd"/>
</dbReference>
<dbReference type="PROSITE" id="PS51192">
    <property type="entry name" value="HELICASE_ATP_BIND_1"/>
    <property type="match status" value="1"/>
</dbReference>
<name>A0A4E0RXG9_FASHE</name>
<dbReference type="InterPro" id="IPR000629">
    <property type="entry name" value="RNA-helicase_DEAD-box_CS"/>
</dbReference>
<evidence type="ECO:0000256" key="8">
    <source>
        <dbReference type="SAM" id="MobiDB-lite"/>
    </source>
</evidence>
<dbReference type="PROSITE" id="PS51195">
    <property type="entry name" value="Q_MOTIF"/>
    <property type="match status" value="1"/>
</dbReference>
<evidence type="ECO:0000256" key="4">
    <source>
        <dbReference type="ARBA" id="ARBA00022806"/>
    </source>
</evidence>
<dbReference type="PROSITE" id="PS51194">
    <property type="entry name" value="HELICASE_CTER"/>
    <property type="match status" value="1"/>
</dbReference>
<evidence type="ECO:0000256" key="3">
    <source>
        <dbReference type="ARBA" id="ARBA00022801"/>
    </source>
</evidence>
<evidence type="ECO:0000259" key="9">
    <source>
        <dbReference type="PROSITE" id="PS51192"/>
    </source>
</evidence>
<sequence>MTDQLTFKMMGFAPEIQKACRQMQWETPTAIQALSIPPALAGRNLVALAETGSGKTGAYALPIIQKLLDSPHPFFALILAPTRELAAQVHAQFVALGKAIGLRAVLLVGGIPITQQADQMRIAPPHVLIATPGRLLDHLKKTKGFDEIKFTNLRFLVIDEADRMLGSDFDSVLERILCLLPTDRQTFMFSATMTEKVGKLQRASIRDPVRVSTRKSKFQAVANLRQYVQLVPQNELDTYLVHLLRVAFCPSLPAPGLDMLRLQHVTSESEHPESDAVRPTSVIVFTRTRVASSRLSLLLSQFIAQPVIALNGDMPQAQRLGALHKFKRTQGAVLVATDVASRGLDIPQVGLVVNYDVPLDAKTYMHRVGRTARAGRVGCAVTLLTQYSVVFFLKEIESHLISALGSEGQKIPALVPGEGDEDRALEAAVAALHEQVLEAAARSNQAMKAVRRRGRSSAQSPSDNTEAMNNTHQTLPSITSIPGLKRTAWASEAPAEKREQISEVLQAMRVDSQSAIETMEAAVAEPHRNVSRKRARYLRMKAKHGKEEKTGAGSNDRPSAADRWKGKNDERGRGHSRGRGSGRGRGRGGGRRRGRGRE</sequence>
<dbReference type="GO" id="GO:0005524">
    <property type="term" value="F:ATP binding"/>
    <property type="evidence" value="ECO:0007669"/>
    <property type="project" value="UniProtKB-KW"/>
</dbReference>
<accession>A0A4E0RXG9</accession>
<dbReference type="GO" id="GO:0016787">
    <property type="term" value="F:hydrolase activity"/>
    <property type="evidence" value="ECO:0007669"/>
    <property type="project" value="UniProtKB-KW"/>
</dbReference>
<dbReference type="EC" id="3.6.4.13" evidence="1"/>
<feature type="compositionally biased region" description="Polar residues" evidence="8">
    <location>
        <begin position="456"/>
        <end position="480"/>
    </location>
</feature>
<evidence type="ECO:0000256" key="7">
    <source>
        <dbReference type="RuleBase" id="RU000492"/>
    </source>
</evidence>
<evidence type="ECO:0000259" key="10">
    <source>
        <dbReference type="PROSITE" id="PS51194"/>
    </source>
</evidence>
<evidence type="ECO:0000259" key="11">
    <source>
        <dbReference type="PROSITE" id="PS51195"/>
    </source>
</evidence>
<dbReference type="InterPro" id="IPR011545">
    <property type="entry name" value="DEAD/DEAH_box_helicase_dom"/>
</dbReference>
<dbReference type="Pfam" id="PF00271">
    <property type="entry name" value="Helicase_C"/>
    <property type="match status" value="1"/>
</dbReference>
<protein>
    <recommendedName>
        <fullName evidence="1">RNA helicase</fullName>
        <ecNumber evidence="1">3.6.4.13</ecNumber>
    </recommendedName>
</protein>
<feature type="region of interest" description="Disordered" evidence="8">
    <location>
        <begin position="541"/>
        <end position="598"/>
    </location>
</feature>
<proteinExistence type="inferred from homology"/>
<evidence type="ECO:0000313" key="13">
    <source>
        <dbReference type="Proteomes" id="UP000230066"/>
    </source>
</evidence>
<evidence type="ECO:0000256" key="5">
    <source>
        <dbReference type="ARBA" id="ARBA00022840"/>
    </source>
</evidence>
<dbReference type="Proteomes" id="UP000230066">
    <property type="component" value="Unassembled WGS sequence"/>
</dbReference>
<dbReference type="PANTHER" id="PTHR47959:SF24">
    <property type="entry name" value="ATP-DEPENDENT RNA HELICASE"/>
    <property type="match status" value="1"/>
</dbReference>
<reference evidence="12" key="1">
    <citation type="submission" date="2019-03" db="EMBL/GenBank/DDBJ databases">
        <title>Improved annotation for the trematode Fasciola hepatica.</title>
        <authorList>
            <person name="Choi Y.-J."/>
            <person name="Martin J."/>
            <person name="Mitreva M."/>
        </authorList>
    </citation>
    <scope>NUCLEOTIDE SEQUENCE [LARGE SCALE GENOMIC DNA]</scope>
</reference>
<dbReference type="AlphaFoldDB" id="A0A4E0RXG9"/>
<dbReference type="GO" id="GO:0003724">
    <property type="term" value="F:RNA helicase activity"/>
    <property type="evidence" value="ECO:0007669"/>
    <property type="project" value="UniProtKB-EC"/>
</dbReference>
<keyword evidence="3 7" id="KW-0378">Hydrolase</keyword>
<dbReference type="InterPro" id="IPR027417">
    <property type="entry name" value="P-loop_NTPase"/>
</dbReference>
<feature type="domain" description="Helicase ATP-binding" evidence="9">
    <location>
        <begin position="36"/>
        <end position="211"/>
    </location>
</feature>
<feature type="short sequence motif" description="Q motif" evidence="6">
    <location>
        <begin position="5"/>
        <end position="33"/>
    </location>
</feature>
<keyword evidence="2 7" id="KW-0547">Nucleotide-binding</keyword>
<dbReference type="SMART" id="SM00487">
    <property type="entry name" value="DEXDc"/>
    <property type="match status" value="1"/>
</dbReference>
<dbReference type="Gene3D" id="3.40.50.300">
    <property type="entry name" value="P-loop containing nucleotide triphosphate hydrolases"/>
    <property type="match status" value="2"/>
</dbReference>
<dbReference type="GO" id="GO:0005829">
    <property type="term" value="C:cytosol"/>
    <property type="evidence" value="ECO:0007669"/>
    <property type="project" value="TreeGrafter"/>
</dbReference>
<comment type="caution">
    <text evidence="12">The sequence shown here is derived from an EMBL/GenBank/DDBJ whole genome shotgun (WGS) entry which is preliminary data.</text>
</comment>
<dbReference type="Pfam" id="PF00270">
    <property type="entry name" value="DEAD"/>
    <property type="match status" value="1"/>
</dbReference>
<feature type="domain" description="Helicase C-terminal" evidence="10">
    <location>
        <begin position="259"/>
        <end position="419"/>
    </location>
</feature>
<dbReference type="InterPro" id="IPR050079">
    <property type="entry name" value="DEAD_box_RNA_helicase"/>
</dbReference>
<dbReference type="InterPro" id="IPR014014">
    <property type="entry name" value="RNA_helicase_DEAD_Q_motif"/>
</dbReference>
<comment type="similarity">
    <text evidence="7">Belongs to the DEAD box helicase family.</text>
</comment>
<dbReference type="SUPFAM" id="SSF52540">
    <property type="entry name" value="P-loop containing nucleoside triphosphate hydrolases"/>
    <property type="match status" value="2"/>
</dbReference>
<feature type="compositionally biased region" description="Basic and acidic residues" evidence="8">
    <location>
        <begin position="559"/>
        <end position="573"/>
    </location>
</feature>
<feature type="domain" description="DEAD-box RNA helicase Q" evidence="11">
    <location>
        <begin position="5"/>
        <end position="33"/>
    </location>
</feature>
<dbReference type="PANTHER" id="PTHR47959">
    <property type="entry name" value="ATP-DEPENDENT RNA HELICASE RHLE-RELATED"/>
    <property type="match status" value="1"/>
</dbReference>
<evidence type="ECO:0000256" key="2">
    <source>
        <dbReference type="ARBA" id="ARBA00022741"/>
    </source>
</evidence>